<protein>
    <submittedName>
        <fullName evidence="2">Uncharacterized protein</fullName>
    </submittedName>
</protein>
<evidence type="ECO:0000256" key="1">
    <source>
        <dbReference type="SAM" id="MobiDB-lite"/>
    </source>
</evidence>
<accession>A0A6A4K9F7</accession>
<dbReference type="SMART" id="SM00595">
    <property type="entry name" value="MADF"/>
    <property type="match status" value="1"/>
</dbReference>
<name>A0A6A4K9F7_APOLU</name>
<dbReference type="PANTHER" id="PTHR21505">
    <property type="entry name" value="MADF DOMAIN-CONTAINING PROTEIN-RELATED"/>
    <property type="match status" value="1"/>
</dbReference>
<reference evidence="2" key="1">
    <citation type="journal article" date="2021" name="Mol. Ecol. Resour.">
        <title>Apolygus lucorum genome provides insights into omnivorousness and mesophyll feeding.</title>
        <authorList>
            <person name="Liu Y."/>
            <person name="Liu H."/>
            <person name="Wang H."/>
            <person name="Huang T."/>
            <person name="Liu B."/>
            <person name="Yang B."/>
            <person name="Yin L."/>
            <person name="Li B."/>
            <person name="Zhang Y."/>
            <person name="Zhang S."/>
            <person name="Jiang F."/>
            <person name="Zhang X."/>
            <person name="Ren Y."/>
            <person name="Wang B."/>
            <person name="Wang S."/>
            <person name="Lu Y."/>
            <person name="Wu K."/>
            <person name="Fan W."/>
            <person name="Wang G."/>
        </authorList>
    </citation>
    <scope>NUCLEOTIDE SEQUENCE</scope>
    <source>
        <strain evidence="2">12Hb</strain>
    </source>
</reference>
<feature type="compositionally biased region" description="Low complexity" evidence="1">
    <location>
        <begin position="142"/>
        <end position="157"/>
    </location>
</feature>
<proteinExistence type="predicted"/>
<dbReference type="AlphaFoldDB" id="A0A6A4K9F7"/>
<evidence type="ECO:0000313" key="3">
    <source>
        <dbReference type="Proteomes" id="UP000466442"/>
    </source>
</evidence>
<gene>
    <name evidence="2" type="ORF">GE061_004011</name>
</gene>
<dbReference type="PANTHER" id="PTHR21505:SF8">
    <property type="entry name" value="DPT-YFP REPRESSOR BY OVEREXPRESSION, ISOFORM D-RELATED"/>
    <property type="match status" value="1"/>
</dbReference>
<comment type="caution">
    <text evidence="2">The sequence shown here is derived from an EMBL/GenBank/DDBJ whole genome shotgun (WGS) entry which is preliminary data.</text>
</comment>
<feature type="region of interest" description="Disordered" evidence="1">
    <location>
        <begin position="127"/>
        <end position="163"/>
    </location>
</feature>
<dbReference type="OrthoDB" id="6629425at2759"/>
<dbReference type="Proteomes" id="UP000466442">
    <property type="component" value="Linkage Group LG12"/>
</dbReference>
<dbReference type="PROSITE" id="PS51029">
    <property type="entry name" value="MADF"/>
    <property type="match status" value="1"/>
</dbReference>
<organism evidence="2 3">
    <name type="scientific">Apolygus lucorum</name>
    <name type="common">Small green plant bug</name>
    <name type="synonym">Lygocoris lucorum</name>
    <dbReference type="NCBI Taxonomy" id="248454"/>
    <lineage>
        <taxon>Eukaryota</taxon>
        <taxon>Metazoa</taxon>
        <taxon>Ecdysozoa</taxon>
        <taxon>Arthropoda</taxon>
        <taxon>Hexapoda</taxon>
        <taxon>Insecta</taxon>
        <taxon>Pterygota</taxon>
        <taxon>Neoptera</taxon>
        <taxon>Paraneoptera</taxon>
        <taxon>Hemiptera</taxon>
        <taxon>Heteroptera</taxon>
        <taxon>Panheteroptera</taxon>
        <taxon>Cimicomorpha</taxon>
        <taxon>Miridae</taxon>
        <taxon>Mirini</taxon>
        <taxon>Apolygus</taxon>
    </lineage>
</organism>
<evidence type="ECO:0000313" key="2">
    <source>
        <dbReference type="EMBL" id="KAF6201618.1"/>
    </source>
</evidence>
<dbReference type="InterPro" id="IPR006578">
    <property type="entry name" value="MADF-dom"/>
</dbReference>
<dbReference type="Pfam" id="PF10545">
    <property type="entry name" value="MADF_DNA_bdg"/>
    <property type="match status" value="1"/>
</dbReference>
<keyword evidence="3" id="KW-1185">Reference proteome</keyword>
<dbReference type="EMBL" id="WIXP02000012">
    <property type="protein sequence ID" value="KAF6201618.1"/>
    <property type="molecule type" value="Genomic_DNA"/>
</dbReference>
<sequence length="243" mass="27491">MASTMSSRHFILEVINKYQERPCLWQVTHPSYRNKMKRNKALDDFLELFRSVDPNANRETVQKKLSSIRSSFNKEQRKVQISLLSGSGSENVHVPKLWYFDHLSFLADPASPGKCVTPACLLDDKPFGEEEIDDGMDDSRSESSQMSSAASSSPTSSKCFRRPQQKADAILNKIAKRMEQPVVPLAQNPIRLPYDAFGQHIAEKMRSMPASMVPFCEKIISEAIFLAEFEKLNVTSKIVTDDN</sequence>